<dbReference type="GO" id="GO:0004829">
    <property type="term" value="F:threonine-tRNA ligase activity"/>
    <property type="evidence" value="ECO:0007669"/>
    <property type="project" value="UniProtKB-UniRule"/>
</dbReference>
<proteinExistence type="inferred from homology"/>
<name>A0A160SYR3_BUCTT</name>
<dbReference type="InterPro" id="IPR036621">
    <property type="entry name" value="Anticodon-bd_dom_sf"/>
</dbReference>
<dbReference type="EMBL" id="LN890285">
    <property type="protein sequence ID" value="CUR53066.1"/>
    <property type="molecule type" value="Genomic_DNA"/>
</dbReference>
<feature type="binding site" evidence="13">
    <location>
        <position position="512"/>
    </location>
    <ligand>
        <name>Zn(2+)</name>
        <dbReference type="ChEBI" id="CHEBI:29105"/>
        <note>catalytic</note>
    </ligand>
</feature>
<dbReference type="EC" id="6.1.1.3" evidence="13"/>
<dbReference type="InterPro" id="IPR002320">
    <property type="entry name" value="Thr-tRNA-ligase_IIa"/>
</dbReference>
<evidence type="ECO:0000259" key="15">
    <source>
        <dbReference type="PROSITE" id="PS51880"/>
    </source>
</evidence>
<evidence type="ECO:0000256" key="5">
    <source>
        <dbReference type="ARBA" id="ARBA00022723"/>
    </source>
</evidence>
<feature type="domain" description="Aminoacyl-transfer RNA synthetases class-II family profile" evidence="14">
    <location>
        <begin position="244"/>
        <end position="535"/>
    </location>
</feature>
<dbReference type="SUPFAM" id="SSF55186">
    <property type="entry name" value="ThrRS/AlaRS common domain"/>
    <property type="match status" value="1"/>
</dbReference>
<comment type="subcellular location">
    <subcellularLocation>
        <location evidence="13">Cytoplasm</location>
    </subcellularLocation>
</comment>
<reference evidence="17" key="1">
    <citation type="submission" date="2015-10" db="EMBL/GenBank/DDBJ databases">
        <authorList>
            <person name="Manzano-Marin A."/>
            <person name="Manzano-Marin A."/>
        </authorList>
    </citation>
    <scope>NUCLEOTIDE SEQUENCE [LARGE SCALE GENOMIC DNA]</scope>
    <source>
        <strain evidence="17">BTs</strain>
    </source>
</reference>
<keyword evidence="7 13" id="KW-0862">Zinc</keyword>
<keyword evidence="17" id="KW-1185">Reference proteome</keyword>
<dbReference type="GO" id="GO:0000049">
    <property type="term" value="F:tRNA binding"/>
    <property type="evidence" value="ECO:0007669"/>
    <property type="project" value="UniProtKB-KW"/>
</dbReference>
<keyword evidence="8 13" id="KW-0067">ATP-binding</keyword>
<dbReference type="InterPro" id="IPR033728">
    <property type="entry name" value="ThrRS_core"/>
</dbReference>
<evidence type="ECO:0000256" key="11">
    <source>
        <dbReference type="ARBA" id="ARBA00023146"/>
    </source>
</evidence>
<dbReference type="InterPro" id="IPR012675">
    <property type="entry name" value="Beta-grasp_dom_sf"/>
</dbReference>
<keyword evidence="4 13" id="KW-0436">Ligase</keyword>
<dbReference type="Gene3D" id="3.40.50.800">
    <property type="entry name" value="Anticodon-binding domain"/>
    <property type="match status" value="1"/>
</dbReference>
<gene>
    <name evidence="13 16" type="primary">thrS</name>
    <name evidence="16" type="ORF">BTSPAZIEG_0085</name>
</gene>
<evidence type="ECO:0000259" key="14">
    <source>
        <dbReference type="PROSITE" id="PS50862"/>
    </source>
</evidence>
<evidence type="ECO:0000256" key="2">
    <source>
        <dbReference type="ARBA" id="ARBA00022490"/>
    </source>
</evidence>
<dbReference type="SMART" id="SM00863">
    <property type="entry name" value="tRNA_SAD"/>
    <property type="match status" value="1"/>
</dbReference>
<evidence type="ECO:0000256" key="9">
    <source>
        <dbReference type="ARBA" id="ARBA00022884"/>
    </source>
</evidence>
<comment type="subunit">
    <text evidence="13">Homodimer.</text>
</comment>
<evidence type="ECO:0000256" key="12">
    <source>
        <dbReference type="ARBA" id="ARBA00049515"/>
    </source>
</evidence>
<keyword evidence="11 13" id="KW-0030">Aminoacyl-tRNA synthetase</keyword>
<dbReference type="Gene3D" id="3.30.54.20">
    <property type="match status" value="1"/>
</dbReference>
<dbReference type="InterPro" id="IPR018163">
    <property type="entry name" value="Thr/Ala-tRNA-synth_IIc_edit"/>
</dbReference>
<evidence type="ECO:0000256" key="1">
    <source>
        <dbReference type="ARBA" id="ARBA00008226"/>
    </source>
</evidence>
<sequence length="639" mass="75875">MPIITFSTGIKKKYVHNIFLKNIVKEIFKKTKKKYIAGYVNNQLVDLNFLITKDSKIILIPEYDRNFLKMIRISGMQLLNYAVTEIWPNIKKASGMITDEGFYCDFDNMDFVFTTKDLSLIKKKMLYLISKEYNIVFKKFFKKKFLKILKIRKEKYQSFLLKINDTLSDTISVCFHEKYFEECHEVQVPNIKFCKHFFLKNISGAYWLNNEKNKMLQRINVVIWSSSSELLYYKKKKIDAEKRDHRKLAKKLDLYHVEYESPGMIFWHHNGYVIFRQLKTFIRNKLLRNSYQEVKSPIILNQALWKKSGHLENYEKSIFTTNSEHQMYCIKPMNCPGHVQIFKQGLKSYKDLPLRISEFGSCHRKESSGSLHGLMRVRSFTQDDAHIFCAEDQIREELINCIDLILNIYHVFGFKKITVKFSTRPEKRIGSTETWNKAEKDLEYVLINKKLPFSIQKGEGAFYGPKIEISLEDSLKRIWQCGTIQLDFYLSKRLDAFYVNKNNQRVYPVIIHRAILGSMERFIGILIEEYHGKFPFWLAPIQIAIIIISKTHKQYAQKICKKCLIFGIRYSCDFSDINFNLKIKKYITQYVPYIIICGDKEISKNVITVRKRDSNVLYVKNIQLFFEELLQESTQHYLY</sequence>
<dbReference type="PANTHER" id="PTHR11451:SF44">
    <property type="entry name" value="THREONINE--TRNA LIGASE, CHLOROPLASTIC_MITOCHONDRIAL 2"/>
    <property type="match status" value="1"/>
</dbReference>
<dbReference type="GO" id="GO:0046872">
    <property type="term" value="F:metal ion binding"/>
    <property type="evidence" value="ECO:0007669"/>
    <property type="project" value="UniProtKB-KW"/>
</dbReference>
<feature type="binding site" evidence="13">
    <location>
        <position position="386"/>
    </location>
    <ligand>
        <name>Zn(2+)</name>
        <dbReference type="ChEBI" id="CHEBI:29105"/>
        <note>catalytic</note>
    </ligand>
</feature>
<dbReference type="InterPro" id="IPR012676">
    <property type="entry name" value="TGS-like"/>
</dbReference>
<dbReference type="PROSITE" id="PS51880">
    <property type="entry name" value="TGS"/>
    <property type="match status" value="1"/>
</dbReference>
<dbReference type="CDD" id="cd00771">
    <property type="entry name" value="ThrRS_core"/>
    <property type="match status" value="1"/>
</dbReference>
<dbReference type="SUPFAM" id="SSF52954">
    <property type="entry name" value="Class II aaRS ABD-related"/>
    <property type="match status" value="1"/>
</dbReference>
<keyword evidence="2 13" id="KW-0963">Cytoplasm</keyword>
<dbReference type="GO" id="GO:0005829">
    <property type="term" value="C:cytosol"/>
    <property type="evidence" value="ECO:0007669"/>
    <property type="project" value="TreeGrafter"/>
</dbReference>
<dbReference type="RefSeq" id="WP_075472976.1">
    <property type="nucleotide sequence ID" value="NZ_CP135003.1"/>
</dbReference>
<evidence type="ECO:0000256" key="4">
    <source>
        <dbReference type="ARBA" id="ARBA00022598"/>
    </source>
</evidence>
<keyword evidence="3 13" id="KW-0820">tRNA-binding</keyword>
<dbReference type="SUPFAM" id="SSF81271">
    <property type="entry name" value="TGS-like"/>
    <property type="match status" value="1"/>
</dbReference>
<dbReference type="GO" id="GO:0005524">
    <property type="term" value="F:ATP binding"/>
    <property type="evidence" value="ECO:0007669"/>
    <property type="project" value="UniProtKB-UniRule"/>
</dbReference>
<dbReference type="InterPro" id="IPR004095">
    <property type="entry name" value="TGS"/>
</dbReference>
<dbReference type="Pfam" id="PF00587">
    <property type="entry name" value="tRNA-synt_2b"/>
    <property type="match status" value="1"/>
</dbReference>
<dbReference type="NCBIfam" id="TIGR00418">
    <property type="entry name" value="thrS"/>
    <property type="match status" value="1"/>
</dbReference>
<dbReference type="FunFam" id="3.30.930.10:FF:000002">
    <property type="entry name" value="Threonine--tRNA ligase"/>
    <property type="match status" value="1"/>
</dbReference>
<dbReference type="AlphaFoldDB" id="A0A160SYR3"/>
<dbReference type="Pfam" id="PF03129">
    <property type="entry name" value="HGTP_anticodon"/>
    <property type="match status" value="1"/>
</dbReference>
<dbReference type="Gene3D" id="3.10.20.30">
    <property type="match status" value="1"/>
</dbReference>
<dbReference type="STRING" id="98804.BTSPAZIEG_0085"/>
<dbReference type="Gene3D" id="3.30.930.10">
    <property type="entry name" value="Bira Bifunctional Protein, Domain 2"/>
    <property type="match status" value="1"/>
</dbReference>
<evidence type="ECO:0000256" key="10">
    <source>
        <dbReference type="ARBA" id="ARBA00022917"/>
    </source>
</evidence>
<feature type="binding site" evidence="13">
    <location>
        <position position="335"/>
    </location>
    <ligand>
        <name>Zn(2+)</name>
        <dbReference type="ChEBI" id="CHEBI:29105"/>
        <note>catalytic</note>
    </ligand>
</feature>
<dbReference type="PATRIC" id="fig|98804.3.peg.75"/>
<keyword evidence="10 13" id="KW-0648">Protein biosynthesis</keyword>
<keyword evidence="5 13" id="KW-0479">Metal-binding</keyword>
<dbReference type="InterPro" id="IPR004154">
    <property type="entry name" value="Anticodon-bd"/>
</dbReference>
<dbReference type="Gene3D" id="3.30.980.10">
    <property type="entry name" value="Threonyl-trna Synthetase, Chain A, domain 2"/>
    <property type="match status" value="1"/>
</dbReference>
<comment type="catalytic activity">
    <reaction evidence="12 13">
        <text>tRNA(Thr) + L-threonine + ATP = L-threonyl-tRNA(Thr) + AMP + diphosphate + H(+)</text>
        <dbReference type="Rhea" id="RHEA:24624"/>
        <dbReference type="Rhea" id="RHEA-COMP:9670"/>
        <dbReference type="Rhea" id="RHEA-COMP:9704"/>
        <dbReference type="ChEBI" id="CHEBI:15378"/>
        <dbReference type="ChEBI" id="CHEBI:30616"/>
        <dbReference type="ChEBI" id="CHEBI:33019"/>
        <dbReference type="ChEBI" id="CHEBI:57926"/>
        <dbReference type="ChEBI" id="CHEBI:78442"/>
        <dbReference type="ChEBI" id="CHEBI:78534"/>
        <dbReference type="ChEBI" id="CHEBI:456215"/>
        <dbReference type="EC" id="6.1.1.3"/>
    </reaction>
</comment>
<keyword evidence="6 13" id="KW-0547">Nucleotide-binding</keyword>
<evidence type="ECO:0000313" key="16">
    <source>
        <dbReference type="EMBL" id="CUR53066.1"/>
    </source>
</evidence>
<protein>
    <recommendedName>
        <fullName evidence="13">Threonine--tRNA ligase</fullName>
        <ecNumber evidence="13">6.1.1.3</ecNumber>
    </recommendedName>
    <alternativeName>
        <fullName evidence="13">Threonyl-tRNA synthetase</fullName>
        <shortName evidence="13">ThrRS</shortName>
    </alternativeName>
</protein>
<dbReference type="PANTHER" id="PTHR11451">
    <property type="entry name" value="THREONINE-TRNA LIGASE"/>
    <property type="match status" value="1"/>
</dbReference>
<dbReference type="Proteomes" id="UP000243633">
    <property type="component" value="Chromosome 1"/>
</dbReference>
<feature type="domain" description="TGS" evidence="15">
    <location>
        <begin position="1"/>
        <end position="61"/>
    </location>
</feature>
<feature type="region of interest" description="Catalytic" evidence="13">
    <location>
        <begin position="244"/>
        <end position="535"/>
    </location>
</feature>
<dbReference type="PRINTS" id="PR01047">
    <property type="entry name" value="TRNASYNTHTHR"/>
</dbReference>
<evidence type="ECO:0000256" key="13">
    <source>
        <dbReference type="HAMAP-Rule" id="MF_00184"/>
    </source>
</evidence>
<evidence type="ECO:0000313" key="17">
    <source>
        <dbReference type="Proteomes" id="UP000243633"/>
    </source>
</evidence>
<comment type="similarity">
    <text evidence="1 13">Belongs to the class-II aminoacyl-tRNA synthetase family.</text>
</comment>
<comment type="cofactor">
    <cofactor evidence="13">
        <name>Zn(2+)</name>
        <dbReference type="ChEBI" id="CHEBI:29105"/>
    </cofactor>
    <text evidence="13">Binds 1 zinc ion per subunit.</text>
</comment>
<evidence type="ECO:0000256" key="3">
    <source>
        <dbReference type="ARBA" id="ARBA00022555"/>
    </source>
</evidence>
<evidence type="ECO:0000256" key="7">
    <source>
        <dbReference type="ARBA" id="ARBA00022833"/>
    </source>
</evidence>
<evidence type="ECO:0000256" key="8">
    <source>
        <dbReference type="ARBA" id="ARBA00022840"/>
    </source>
</evidence>
<dbReference type="PROSITE" id="PS50862">
    <property type="entry name" value="AA_TRNA_LIGASE_II"/>
    <property type="match status" value="1"/>
</dbReference>
<dbReference type="InterPro" id="IPR002314">
    <property type="entry name" value="aa-tRNA-synt_IIb"/>
</dbReference>
<evidence type="ECO:0000256" key="6">
    <source>
        <dbReference type="ARBA" id="ARBA00022741"/>
    </source>
</evidence>
<dbReference type="HAMAP" id="MF_00184">
    <property type="entry name" value="Thr_tRNA_synth"/>
    <property type="match status" value="1"/>
</dbReference>
<dbReference type="InterPro" id="IPR006195">
    <property type="entry name" value="aa-tRNA-synth_II"/>
</dbReference>
<dbReference type="OrthoDB" id="9802304at2"/>
<dbReference type="InterPro" id="IPR012947">
    <property type="entry name" value="tRNA_SAD"/>
</dbReference>
<accession>A0A160SYR3</accession>
<organism evidence="16 17">
    <name type="scientific">Buchnera aphidicola subsp. Tuberolachnus salignus</name>
    <dbReference type="NCBI Taxonomy" id="98804"/>
    <lineage>
        <taxon>Bacteria</taxon>
        <taxon>Pseudomonadati</taxon>
        <taxon>Pseudomonadota</taxon>
        <taxon>Gammaproteobacteria</taxon>
        <taxon>Enterobacterales</taxon>
        <taxon>Erwiniaceae</taxon>
        <taxon>Buchnera</taxon>
    </lineage>
</organism>
<dbReference type="SUPFAM" id="SSF55681">
    <property type="entry name" value="Class II aaRS and biotin synthetases"/>
    <property type="match status" value="1"/>
</dbReference>
<keyword evidence="9 13" id="KW-0694">RNA-binding</keyword>
<dbReference type="GO" id="GO:0006435">
    <property type="term" value="P:threonyl-tRNA aminoacylation"/>
    <property type="evidence" value="ECO:0007669"/>
    <property type="project" value="UniProtKB-UniRule"/>
</dbReference>
<dbReference type="InterPro" id="IPR045864">
    <property type="entry name" value="aa-tRNA-synth_II/BPL/LPL"/>
</dbReference>